<dbReference type="EMBL" id="JBJKFK010000080">
    <property type="protein sequence ID" value="KAL3320046.1"/>
    <property type="molecule type" value="Genomic_DNA"/>
</dbReference>
<sequence>MKKPSIPRKVAEAVRKIWEHTNVPLKSLDTTRANVKALIDTSSRNISLTPTANRTEAWIESYSDQYKKLFTGVAWCGCFLEGKTWEQCDCKAALRVPTQEDYDFLVDQASNQQQLKVWLNLQALG</sequence>
<organism evidence="1 2">
    <name type="scientific">Cichlidogyrus casuarinus</name>
    <dbReference type="NCBI Taxonomy" id="1844966"/>
    <lineage>
        <taxon>Eukaryota</taxon>
        <taxon>Metazoa</taxon>
        <taxon>Spiralia</taxon>
        <taxon>Lophotrochozoa</taxon>
        <taxon>Platyhelminthes</taxon>
        <taxon>Monogenea</taxon>
        <taxon>Monopisthocotylea</taxon>
        <taxon>Dactylogyridea</taxon>
        <taxon>Ancyrocephalidae</taxon>
        <taxon>Cichlidogyrus</taxon>
    </lineage>
</organism>
<accession>A0ABD2QNK0</accession>
<evidence type="ECO:0000313" key="1">
    <source>
        <dbReference type="EMBL" id="KAL3320046.1"/>
    </source>
</evidence>
<proteinExistence type="predicted"/>
<reference evidence="1 2" key="1">
    <citation type="submission" date="2024-11" db="EMBL/GenBank/DDBJ databases">
        <title>Adaptive evolution of stress response genes in parasites aligns with host niche diversity.</title>
        <authorList>
            <person name="Hahn C."/>
            <person name="Resl P."/>
        </authorList>
    </citation>
    <scope>NUCLEOTIDE SEQUENCE [LARGE SCALE GENOMIC DNA]</scope>
    <source>
        <strain evidence="1">EGGRZ-B1_66</strain>
        <tissue evidence="1">Body</tissue>
    </source>
</reference>
<dbReference type="AlphaFoldDB" id="A0ABD2QNK0"/>
<gene>
    <name evidence="1" type="ORF">Ciccas_001264</name>
</gene>
<name>A0ABD2QNK0_9PLAT</name>
<dbReference type="Proteomes" id="UP001626550">
    <property type="component" value="Unassembled WGS sequence"/>
</dbReference>
<comment type="caution">
    <text evidence="1">The sequence shown here is derived from an EMBL/GenBank/DDBJ whole genome shotgun (WGS) entry which is preliminary data.</text>
</comment>
<protein>
    <submittedName>
        <fullName evidence="1">Uncharacterized protein</fullName>
    </submittedName>
</protein>
<evidence type="ECO:0000313" key="2">
    <source>
        <dbReference type="Proteomes" id="UP001626550"/>
    </source>
</evidence>
<keyword evidence="2" id="KW-1185">Reference proteome</keyword>